<dbReference type="AlphaFoldDB" id="A0A0F9S877"/>
<accession>A0A0F9S877</accession>
<comment type="caution">
    <text evidence="1">The sequence shown here is derived from an EMBL/GenBank/DDBJ whole genome shotgun (WGS) entry which is preliminary data.</text>
</comment>
<dbReference type="EMBL" id="LAZR01000596">
    <property type="protein sequence ID" value="KKN63244.1"/>
    <property type="molecule type" value="Genomic_DNA"/>
</dbReference>
<gene>
    <name evidence="1" type="ORF">LCGC14_0503620</name>
</gene>
<proteinExistence type="predicted"/>
<evidence type="ECO:0000313" key="1">
    <source>
        <dbReference type="EMBL" id="KKN63244.1"/>
    </source>
</evidence>
<protein>
    <submittedName>
        <fullName evidence="1">Uncharacterized protein</fullName>
    </submittedName>
</protein>
<organism evidence="1">
    <name type="scientific">marine sediment metagenome</name>
    <dbReference type="NCBI Taxonomy" id="412755"/>
    <lineage>
        <taxon>unclassified sequences</taxon>
        <taxon>metagenomes</taxon>
        <taxon>ecological metagenomes</taxon>
    </lineage>
</organism>
<name>A0A0F9S877_9ZZZZ</name>
<sequence>MKKFKVTFITGNNEIEAVYVRASDYSQCQYAGIHDSVDNLVMASKVVKVELCLDVMDQTGDVAGS</sequence>
<reference evidence="1" key="1">
    <citation type="journal article" date="2015" name="Nature">
        <title>Complex archaea that bridge the gap between prokaryotes and eukaryotes.</title>
        <authorList>
            <person name="Spang A."/>
            <person name="Saw J.H."/>
            <person name="Jorgensen S.L."/>
            <person name="Zaremba-Niedzwiedzka K."/>
            <person name="Martijn J."/>
            <person name="Lind A.E."/>
            <person name="van Eijk R."/>
            <person name="Schleper C."/>
            <person name="Guy L."/>
            <person name="Ettema T.J."/>
        </authorList>
    </citation>
    <scope>NUCLEOTIDE SEQUENCE</scope>
</reference>